<evidence type="ECO:0000313" key="2">
    <source>
        <dbReference type="EMBL" id="EGS19601.1"/>
    </source>
</evidence>
<proteinExistence type="predicted"/>
<dbReference type="InterPro" id="IPR012340">
    <property type="entry name" value="NA-bd_OB-fold"/>
</dbReference>
<dbReference type="eggNOG" id="ENOG502SD7X">
    <property type="taxonomic scope" value="Eukaryota"/>
</dbReference>
<gene>
    <name evidence="2" type="ORF">CTHT_0040800</name>
</gene>
<dbReference type="Gene3D" id="2.40.50.140">
    <property type="entry name" value="Nucleic acid-binding proteins"/>
    <property type="match status" value="1"/>
</dbReference>
<dbReference type="OMA" id="DIVLLRM"/>
<reference evidence="2 3" key="1">
    <citation type="journal article" date="2011" name="Cell">
        <title>Insight into structure and assembly of the nuclear pore complex by utilizing the genome of a eukaryotic thermophile.</title>
        <authorList>
            <person name="Amlacher S."/>
            <person name="Sarges P."/>
            <person name="Flemming D."/>
            <person name="van Noort V."/>
            <person name="Kunze R."/>
            <person name="Devos D.P."/>
            <person name="Arumugam M."/>
            <person name="Bork P."/>
            <person name="Hurt E."/>
        </authorList>
    </citation>
    <scope>NUCLEOTIDE SEQUENCE [LARGE SCALE GENOMIC DNA]</scope>
    <source>
        <strain evidence="3">DSM 1495 / CBS 144.50 / IMI 039719</strain>
    </source>
</reference>
<protein>
    <submittedName>
        <fullName evidence="2">Uncharacterized protein</fullName>
    </submittedName>
</protein>
<feature type="compositionally biased region" description="Basic and acidic residues" evidence="1">
    <location>
        <begin position="352"/>
        <end position="365"/>
    </location>
</feature>
<dbReference type="AlphaFoldDB" id="G0SA29"/>
<sequence>MPKRTIILTGAPESSALDWDSAKLLSEFQDNVARFARHKRVKRDKDVASRSSGSQPKFAVWRSLSLEKKSISTGFSQQFTPSFPYIPAGSFPETATEFLTTISLSSTSDDHHVENKNNLALSQFYEHSLAMHQQDLASSQLIMTQSSVYDTTSYMSDEYTTSLLSGQGSQQPPKEPLPLRDVIVDLTNIPSAAYLERIQPQTVTCTLIVGIISISQPRMITTRWGATKHLVEVLVGDETKAGFAITYWLPSDSVSNSPLAGLRPQDIVLMQHVGLNVFSGRVYGCSLRRDLTKVHLLYRARLDSKDTGGYYSTTDLSAHSPHPQLRKTRRVRDWVINFVGQGAVGPKSKSRPRWDVRPADETQLP</sequence>
<dbReference type="GeneID" id="18258118"/>
<evidence type="ECO:0000256" key="1">
    <source>
        <dbReference type="SAM" id="MobiDB-lite"/>
    </source>
</evidence>
<dbReference type="HOGENOM" id="CLU_054588_0_0_1"/>
<dbReference type="SUPFAM" id="SSF50249">
    <property type="entry name" value="Nucleic acid-binding proteins"/>
    <property type="match status" value="1"/>
</dbReference>
<evidence type="ECO:0000313" key="3">
    <source>
        <dbReference type="Proteomes" id="UP000008066"/>
    </source>
</evidence>
<accession>G0SA29</accession>
<organism evidence="3">
    <name type="scientific">Chaetomium thermophilum (strain DSM 1495 / CBS 144.50 / IMI 039719)</name>
    <name type="common">Thermochaetoides thermophila</name>
    <dbReference type="NCBI Taxonomy" id="759272"/>
    <lineage>
        <taxon>Eukaryota</taxon>
        <taxon>Fungi</taxon>
        <taxon>Dikarya</taxon>
        <taxon>Ascomycota</taxon>
        <taxon>Pezizomycotina</taxon>
        <taxon>Sordariomycetes</taxon>
        <taxon>Sordariomycetidae</taxon>
        <taxon>Sordariales</taxon>
        <taxon>Chaetomiaceae</taxon>
        <taxon>Thermochaetoides</taxon>
    </lineage>
</organism>
<name>G0SA29_CHATD</name>
<feature type="region of interest" description="Disordered" evidence="1">
    <location>
        <begin position="344"/>
        <end position="365"/>
    </location>
</feature>
<dbReference type="RefSeq" id="XP_006694486.1">
    <property type="nucleotide sequence ID" value="XM_006694423.1"/>
</dbReference>
<dbReference type="KEGG" id="cthr:CTHT_0040800"/>
<keyword evidence="3" id="KW-1185">Reference proteome</keyword>
<dbReference type="OrthoDB" id="5378679at2759"/>
<dbReference type="EMBL" id="GL988043">
    <property type="protein sequence ID" value="EGS19601.1"/>
    <property type="molecule type" value="Genomic_DNA"/>
</dbReference>
<dbReference type="Proteomes" id="UP000008066">
    <property type="component" value="Unassembled WGS sequence"/>
</dbReference>